<evidence type="ECO:0000313" key="2">
    <source>
        <dbReference type="EMBL" id="MFO7192415.1"/>
    </source>
</evidence>
<reference evidence="2 4" key="3">
    <citation type="journal article" date="2021" name="BMC Genomics">
        <title>Genome-resolved metagenome and metatranscriptome analyses of thermophilic composting reveal key bacterial players and their metabolic interactions.</title>
        <authorList>
            <person name="Braga L.P.P."/>
            <person name="Pereira R.V."/>
            <person name="Martins L.F."/>
            <person name="Moura L.M.S."/>
            <person name="Sanchez F.B."/>
            <person name="Patane J.S.L."/>
            <person name="da Silva A.M."/>
            <person name="Setubal J.C."/>
        </authorList>
    </citation>
    <scope>NUCLEOTIDE SEQUENCE [LARGE SCALE GENOMIC DNA]</scope>
    <source>
        <strain evidence="2">ZC4RG45</strain>
    </source>
</reference>
<keyword evidence="1" id="KW-1133">Transmembrane helix</keyword>
<keyword evidence="1" id="KW-0812">Transmembrane</keyword>
<gene>
    <name evidence="2" type="ORF">DIU77_009255</name>
    <name evidence="3" type="ORF">DIU77_03190</name>
</gene>
<feature type="transmembrane region" description="Helical" evidence="1">
    <location>
        <begin position="65"/>
        <end position="92"/>
    </location>
</feature>
<proteinExistence type="predicted"/>
<evidence type="ECO:0000313" key="4">
    <source>
        <dbReference type="Proteomes" id="UP000249324"/>
    </source>
</evidence>
<dbReference type="EMBL" id="QGUI02000097">
    <property type="protein sequence ID" value="MFO7192415.1"/>
    <property type="molecule type" value="Genomic_DNA"/>
</dbReference>
<dbReference type="EMBL" id="QGUI01000074">
    <property type="protein sequence ID" value="PZN00635.1"/>
    <property type="molecule type" value="Genomic_DNA"/>
</dbReference>
<keyword evidence="1" id="KW-0472">Membrane</keyword>
<protein>
    <submittedName>
        <fullName evidence="3">Uncharacterized protein</fullName>
    </submittedName>
</protein>
<accession>A0A2W4JNH5</accession>
<evidence type="ECO:0000313" key="3">
    <source>
        <dbReference type="EMBL" id="PZN00635.1"/>
    </source>
</evidence>
<reference evidence="2" key="4">
    <citation type="submission" date="2023-08" db="EMBL/GenBank/DDBJ databases">
        <authorList>
            <person name="Guima S.E.S."/>
            <person name="Martins L.F."/>
            <person name="Silva A.M."/>
            <person name="Setubal J.C."/>
        </authorList>
    </citation>
    <scope>NUCLEOTIDE SEQUENCE</scope>
    <source>
        <strain evidence="2">ZC4RG45</strain>
    </source>
</reference>
<dbReference type="Proteomes" id="UP000249324">
    <property type="component" value="Unassembled WGS sequence"/>
</dbReference>
<reference evidence="3" key="1">
    <citation type="submission" date="2018-05" db="EMBL/GenBank/DDBJ databases">
        <authorList>
            <person name="Lanie J.A."/>
            <person name="Ng W.-L."/>
            <person name="Kazmierczak K.M."/>
            <person name="Andrzejewski T.M."/>
            <person name="Davidsen T.M."/>
            <person name="Wayne K.J."/>
            <person name="Tettelin H."/>
            <person name="Glass J.I."/>
            <person name="Rusch D."/>
            <person name="Podicherti R."/>
            <person name="Tsui H.-C.T."/>
            <person name="Winkler M.E."/>
        </authorList>
    </citation>
    <scope>NUCLEOTIDE SEQUENCE</scope>
    <source>
        <strain evidence="3">ZC4RG45</strain>
    </source>
</reference>
<reference evidence="2" key="2">
    <citation type="submission" date="2018-05" db="EMBL/GenBank/DDBJ databases">
        <authorList>
            <person name="Moura L."/>
            <person name="Setubal J.C."/>
        </authorList>
    </citation>
    <scope>NUCLEOTIDE SEQUENCE</scope>
    <source>
        <strain evidence="2">ZC4RG45</strain>
    </source>
</reference>
<dbReference type="AlphaFoldDB" id="A0A2W4JNH5"/>
<feature type="transmembrane region" description="Helical" evidence="1">
    <location>
        <begin position="21"/>
        <end position="45"/>
    </location>
</feature>
<organism evidence="3">
    <name type="scientific">Thermocrispum agreste</name>
    <dbReference type="NCBI Taxonomy" id="37925"/>
    <lineage>
        <taxon>Bacteria</taxon>
        <taxon>Bacillati</taxon>
        <taxon>Actinomycetota</taxon>
        <taxon>Actinomycetes</taxon>
        <taxon>Pseudonocardiales</taxon>
        <taxon>Pseudonocardiaceae</taxon>
        <taxon>Thermocrispum</taxon>
    </lineage>
</organism>
<comment type="caution">
    <text evidence="3">The sequence shown here is derived from an EMBL/GenBank/DDBJ whole genome shotgun (WGS) entry which is preliminary data.</text>
</comment>
<evidence type="ECO:0000256" key="1">
    <source>
        <dbReference type="SAM" id="Phobius"/>
    </source>
</evidence>
<sequence>MIQQSSQVGDVTAQGKKKRHVFRWFFLAVQVLFVLWLVSGLNAVADNCDGKTGQVLEARQAGTAIGTGIGVGLIIVLWAGVDIILGVSYLIFRKR</sequence>
<name>A0A2W4JNH5_9PSEU</name>